<comment type="caution">
    <text evidence="2">The sequence shown here is derived from an EMBL/GenBank/DDBJ whole genome shotgun (WGS) entry which is preliminary data.</text>
</comment>
<evidence type="ECO:0000259" key="1">
    <source>
        <dbReference type="PROSITE" id="PS50195"/>
    </source>
</evidence>
<dbReference type="EMBL" id="CAJOBA010065621">
    <property type="protein sequence ID" value="CAF4359744.1"/>
    <property type="molecule type" value="Genomic_DNA"/>
</dbReference>
<dbReference type="SMART" id="SM00312">
    <property type="entry name" value="PX"/>
    <property type="match status" value="1"/>
</dbReference>
<dbReference type="PANTHER" id="PTHR22775">
    <property type="entry name" value="SORTING NEXIN"/>
    <property type="match status" value="1"/>
</dbReference>
<dbReference type="GO" id="GO:0035091">
    <property type="term" value="F:phosphatidylinositol binding"/>
    <property type="evidence" value="ECO:0007669"/>
    <property type="project" value="InterPro"/>
</dbReference>
<feature type="domain" description="PX" evidence="1">
    <location>
        <begin position="9"/>
        <end position="120"/>
    </location>
</feature>
<dbReference type="EMBL" id="CAJNOK010042902">
    <property type="protein sequence ID" value="CAF1566590.1"/>
    <property type="molecule type" value="Genomic_DNA"/>
</dbReference>
<dbReference type="Gene3D" id="3.30.1520.10">
    <property type="entry name" value="Phox-like domain"/>
    <property type="match status" value="1"/>
</dbReference>
<dbReference type="SUPFAM" id="SSF64268">
    <property type="entry name" value="PX domain"/>
    <property type="match status" value="1"/>
</dbReference>
<dbReference type="InterPro" id="IPR001683">
    <property type="entry name" value="PX_dom"/>
</dbReference>
<name>A0A8S2FV86_9BILA</name>
<dbReference type="PROSITE" id="PS50195">
    <property type="entry name" value="PX"/>
    <property type="match status" value="1"/>
</dbReference>
<dbReference type="Proteomes" id="UP000677228">
    <property type="component" value="Unassembled WGS sequence"/>
</dbReference>
<evidence type="ECO:0000313" key="3">
    <source>
        <dbReference type="EMBL" id="CAF4359744.1"/>
    </source>
</evidence>
<proteinExistence type="predicted"/>
<dbReference type="Pfam" id="PF00787">
    <property type="entry name" value="PX"/>
    <property type="match status" value="1"/>
</dbReference>
<dbReference type="Proteomes" id="UP000682733">
    <property type="component" value="Unassembled WGS sequence"/>
</dbReference>
<evidence type="ECO:0000313" key="4">
    <source>
        <dbReference type="Proteomes" id="UP000677228"/>
    </source>
</evidence>
<feature type="non-terminal residue" evidence="2">
    <location>
        <position position="186"/>
    </location>
</feature>
<dbReference type="AlphaFoldDB" id="A0A8S2FV86"/>
<protein>
    <recommendedName>
        <fullName evidence="1">PX domain-containing protein</fullName>
    </recommendedName>
</protein>
<sequence length="186" mass="22203">MALWSSKPNELIRRDIQIVGINTSNQKFTEYVIEIRLDDIRWQVNRRYSEFNDLHEQLVKFYFIDKNSLPPKKLFNNHSDLFVQKRRQQLDTYLKKLFVHFSSKNIPECLADFLQFQLYEVHGIVRKMAQELFLNGEKLLFSKQFYTMTPLQLHAIMKRVKLAEPPCDGNDPVKDLSHVLEFLCHV</sequence>
<dbReference type="PANTHER" id="PTHR22775:SF3">
    <property type="entry name" value="SORTING NEXIN-13"/>
    <property type="match status" value="1"/>
</dbReference>
<organism evidence="2 4">
    <name type="scientific">Didymodactylos carnosus</name>
    <dbReference type="NCBI Taxonomy" id="1234261"/>
    <lineage>
        <taxon>Eukaryota</taxon>
        <taxon>Metazoa</taxon>
        <taxon>Spiralia</taxon>
        <taxon>Gnathifera</taxon>
        <taxon>Rotifera</taxon>
        <taxon>Eurotatoria</taxon>
        <taxon>Bdelloidea</taxon>
        <taxon>Philodinida</taxon>
        <taxon>Philodinidae</taxon>
        <taxon>Didymodactylos</taxon>
    </lineage>
</organism>
<evidence type="ECO:0000313" key="2">
    <source>
        <dbReference type="EMBL" id="CAF1566590.1"/>
    </source>
</evidence>
<dbReference type="InterPro" id="IPR036871">
    <property type="entry name" value="PX_dom_sf"/>
</dbReference>
<reference evidence="2" key="1">
    <citation type="submission" date="2021-02" db="EMBL/GenBank/DDBJ databases">
        <authorList>
            <person name="Nowell W R."/>
        </authorList>
    </citation>
    <scope>NUCLEOTIDE SEQUENCE</scope>
</reference>
<dbReference type="FunFam" id="3.30.1520.10:FF:000020">
    <property type="entry name" value="nischarin isoform X1"/>
    <property type="match status" value="1"/>
</dbReference>
<accession>A0A8S2FV86</accession>
<gene>
    <name evidence="2" type="ORF">OVA965_LOCUS40116</name>
    <name evidence="3" type="ORF">TMI583_LOCUS41509</name>
</gene>